<organism evidence="1 2">
    <name type="scientific">Pollutimonas subterranea</name>
    <dbReference type="NCBI Taxonomy" id="2045210"/>
    <lineage>
        <taxon>Bacteria</taxon>
        <taxon>Pseudomonadati</taxon>
        <taxon>Pseudomonadota</taxon>
        <taxon>Betaproteobacteria</taxon>
        <taxon>Burkholderiales</taxon>
        <taxon>Alcaligenaceae</taxon>
        <taxon>Pollutimonas</taxon>
    </lineage>
</organism>
<protein>
    <submittedName>
        <fullName evidence="1">Uncharacterized protein</fullName>
    </submittedName>
</protein>
<keyword evidence="2" id="KW-1185">Reference proteome</keyword>
<proteinExistence type="predicted"/>
<dbReference type="AlphaFoldDB" id="A0A2N4TZ43"/>
<dbReference type="EMBL" id="PDNW01000030">
    <property type="protein sequence ID" value="PLC48037.1"/>
    <property type="molecule type" value="Genomic_DNA"/>
</dbReference>
<evidence type="ECO:0000313" key="1">
    <source>
        <dbReference type="EMBL" id="PLC48037.1"/>
    </source>
</evidence>
<dbReference type="Proteomes" id="UP000234190">
    <property type="component" value="Unassembled WGS sequence"/>
</dbReference>
<dbReference type="OrthoDB" id="8913853at2"/>
<dbReference type="RefSeq" id="WP_102075778.1">
    <property type="nucleotide sequence ID" value="NZ_PDNW01000030.1"/>
</dbReference>
<evidence type="ECO:0000313" key="2">
    <source>
        <dbReference type="Proteomes" id="UP000234190"/>
    </source>
</evidence>
<gene>
    <name evidence="1" type="ORF">CR159_20340</name>
</gene>
<reference evidence="1 2" key="1">
    <citation type="submission" date="2017-10" db="EMBL/GenBank/DDBJ databases">
        <title>Two draft genome sequences of Pusillimonas sp. strains isolated from a nitrate- and radionuclide-contaminated groundwater in Russia.</title>
        <authorList>
            <person name="Grouzdev D.S."/>
            <person name="Tourova T.P."/>
            <person name="Goeva M.A."/>
            <person name="Babich T.L."/>
            <person name="Sokolova D.S."/>
            <person name="Abdullin R."/>
            <person name="Poltaraus A.B."/>
            <person name="Toshchakov S.V."/>
            <person name="Nazina T.N."/>
        </authorList>
    </citation>
    <scope>NUCLEOTIDE SEQUENCE [LARGE SCALE GENOMIC DNA]</scope>
    <source>
        <strain evidence="1 2">JR1/69-3-13</strain>
    </source>
</reference>
<comment type="caution">
    <text evidence="1">The sequence shown here is derived from an EMBL/GenBank/DDBJ whole genome shotgun (WGS) entry which is preliminary data.</text>
</comment>
<name>A0A2N4TZ43_9BURK</name>
<sequence>MQEILFHPELVEREHGSNLLYVPDLVAWLKSKQLHLRTEPPFAGFEFVQVEALLSAIERPFHSLTDEQALALVANDDRIKADERLTSAPGWVLASNAHSAWRKTLDTAISAGELVLLDFASKMPVKGQVTPAEDAPTVFYVPMFERLMPKTEWRGGRTTDTDILTLAEAASMATKHAGTEVTQNDILRAGSRGEIPLRAIIRRTAKTEPCRANDGQLNDGKPAPAGAIPTLPLSACQALANAGIASWRTFDHYEMRDDTMYRYSRWQLTADEPDFVTVLDDCRVIGYDAHALADAFINVPAQDDAVELAPVTGDGQQTGISHKLKNRTHLMSAEIQEARGRAVNRDDPNSVWAELIKMAENKQGLLIGQSSDGLQYKGRTHQDTGVPDVLTLNALRDRMRRDKKR</sequence>
<accession>A0A2N4TZ43</accession>